<evidence type="ECO:0000313" key="2">
    <source>
        <dbReference type="EMBL" id="KAG0711928.1"/>
    </source>
</evidence>
<keyword evidence="3" id="KW-1185">Reference proteome</keyword>
<feature type="compositionally biased region" description="Polar residues" evidence="1">
    <location>
        <begin position="83"/>
        <end position="112"/>
    </location>
</feature>
<evidence type="ECO:0000313" key="3">
    <source>
        <dbReference type="Proteomes" id="UP000770661"/>
    </source>
</evidence>
<accession>A0A8J4XQ99</accession>
<evidence type="ECO:0000256" key="1">
    <source>
        <dbReference type="SAM" id="MobiDB-lite"/>
    </source>
</evidence>
<reference evidence="2" key="1">
    <citation type="submission" date="2020-07" db="EMBL/GenBank/DDBJ databases">
        <title>The High-quality genome of the commercially important snow crab, Chionoecetes opilio.</title>
        <authorList>
            <person name="Jeong J.-H."/>
            <person name="Ryu S."/>
        </authorList>
    </citation>
    <scope>NUCLEOTIDE SEQUENCE</scope>
    <source>
        <strain evidence="2">MADBK_172401_WGS</strain>
        <tissue evidence="2">Digestive gland</tissue>
    </source>
</reference>
<organism evidence="2 3">
    <name type="scientific">Chionoecetes opilio</name>
    <name type="common">Atlantic snow crab</name>
    <name type="synonym">Cancer opilio</name>
    <dbReference type="NCBI Taxonomy" id="41210"/>
    <lineage>
        <taxon>Eukaryota</taxon>
        <taxon>Metazoa</taxon>
        <taxon>Ecdysozoa</taxon>
        <taxon>Arthropoda</taxon>
        <taxon>Crustacea</taxon>
        <taxon>Multicrustacea</taxon>
        <taxon>Malacostraca</taxon>
        <taxon>Eumalacostraca</taxon>
        <taxon>Eucarida</taxon>
        <taxon>Decapoda</taxon>
        <taxon>Pleocyemata</taxon>
        <taxon>Brachyura</taxon>
        <taxon>Eubrachyura</taxon>
        <taxon>Majoidea</taxon>
        <taxon>Majidae</taxon>
        <taxon>Chionoecetes</taxon>
    </lineage>
</organism>
<protein>
    <submittedName>
        <fullName evidence="2">Uncharacterized protein</fullName>
    </submittedName>
</protein>
<dbReference type="Proteomes" id="UP000770661">
    <property type="component" value="Unassembled WGS sequence"/>
</dbReference>
<sequence>MPSSFLGVPAARIRLAENGRRVLKGGGRSGRQGQDTIAFCFDTRGFEHWQVKGFVCIRFEKEWDKAVLVWPAAIMSQRTLRMSSKPLGSSSGPDWNLKTPMSGSFGVSSQKEGGNWEVP</sequence>
<dbReference type="AlphaFoldDB" id="A0A8J4XQ99"/>
<proteinExistence type="predicted"/>
<comment type="caution">
    <text evidence="2">The sequence shown here is derived from an EMBL/GenBank/DDBJ whole genome shotgun (WGS) entry which is preliminary data.</text>
</comment>
<name>A0A8J4XQ99_CHIOP</name>
<gene>
    <name evidence="2" type="ORF">GWK47_019504</name>
</gene>
<dbReference type="EMBL" id="JACEEZ010022862">
    <property type="protein sequence ID" value="KAG0711928.1"/>
    <property type="molecule type" value="Genomic_DNA"/>
</dbReference>
<feature type="region of interest" description="Disordered" evidence="1">
    <location>
        <begin position="83"/>
        <end position="119"/>
    </location>
</feature>